<name>A0A0F7LA70_9VIRU</name>
<evidence type="ECO:0000256" key="1">
    <source>
        <dbReference type="SAM" id="MobiDB-lite"/>
    </source>
</evidence>
<accession>A0A0F7LA70</accession>
<proteinExistence type="predicted"/>
<dbReference type="EMBL" id="KR029610">
    <property type="protein sequence ID" value="AKH48830.1"/>
    <property type="molecule type" value="Genomic_DNA"/>
</dbReference>
<protein>
    <submittedName>
        <fullName evidence="2">Head to tail connector</fullName>
    </submittedName>
</protein>
<reference evidence="2" key="1">
    <citation type="journal article" date="2015" name="Front. Microbiol.">
        <title>Combining genomic sequencing methods to explore viral diversity and reveal potential virus-host interactions.</title>
        <authorList>
            <person name="Chow C.E."/>
            <person name="Winget D.M."/>
            <person name="White R.A.III."/>
            <person name="Hallam S.J."/>
            <person name="Suttle C.A."/>
        </authorList>
    </citation>
    <scope>NUCLEOTIDE SEQUENCE</scope>
    <source>
        <strain evidence="2">Oxic3_4</strain>
    </source>
</reference>
<evidence type="ECO:0000313" key="2">
    <source>
        <dbReference type="EMBL" id="AKH48830.1"/>
    </source>
</evidence>
<reference evidence="2" key="2">
    <citation type="submission" date="2015-03" db="EMBL/GenBank/DDBJ databases">
        <authorList>
            <person name="Chow C.-E.T."/>
            <person name="Winget D.M."/>
            <person name="White R.A.III."/>
            <person name="Hallam S.J."/>
            <person name="Suttle C.A."/>
        </authorList>
    </citation>
    <scope>NUCLEOTIDE SEQUENCE</scope>
    <source>
        <strain evidence="2">Oxic3_4</strain>
    </source>
</reference>
<organism evidence="2">
    <name type="scientific">uncultured marine virus</name>
    <dbReference type="NCBI Taxonomy" id="186617"/>
    <lineage>
        <taxon>Viruses</taxon>
        <taxon>environmental samples</taxon>
    </lineage>
</organism>
<sequence>MDPHHQSKEGIYRSQFPVDSVLCLGSTPSLDNRRKLASRSHHHDTSEQHT</sequence>
<feature type="region of interest" description="Disordered" evidence="1">
    <location>
        <begin position="27"/>
        <end position="50"/>
    </location>
</feature>